<organism evidence="1 2">
    <name type="scientific">[Clostridium] methylpentosum DSM 5476</name>
    <dbReference type="NCBI Taxonomy" id="537013"/>
    <lineage>
        <taxon>Bacteria</taxon>
        <taxon>Bacillati</taxon>
        <taxon>Bacillota</taxon>
        <taxon>Clostridia</taxon>
        <taxon>Eubacteriales</taxon>
        <taxon>Oscillospiraceae</taxon>
        <taxon>Oscillospiraceae incertae sedis</taxon>
    </lineage>
</organism>
<gene>
    <name evidence="1" type="ORF">CLOSTMETH_02983</name>
</gene>
<name>C0EGJ0_9FIRM</name>
<dbReference type="EMBL" id="ACEC01000103">
    <property type="protein sequence ID" value="EEG29393.1"/>
    <property type="molecule type" value="Genomic_DNA"/>
</dbReference>
<protein>
    <submittedName>
        <fullName evidence="1">Uncharacterized protein</fullName>
    </submittedName>
</protein>
<keyword evidence="2" id="KW-1185">Reference proteome</keyword>
<reference evidence="1 2" key="1">
    <citation type="submission" date="2009-01" db="EMBL/GenBank/DDBJ databases">
        <authorList>
            <person name="Fulton L."/>
            <person name="Clifton S."/>
            <person name="Fulton B."/>
            <person name="Xu J."/>
            <person name="Minx P."/>
            <person name="Pepin K.H."/>
            <person name="Johnson M."/>
            <person name="Bhonagiri V."/>
            <person name="Nash W.E."/>
            <person name="Mardis E.R."/>
            <person name="Wilson R.K."/>
        </authorList>
    </citation>
    <scope>NUCLEOTIDE SEQUENCE [LARGE SCALE GENOMIC DNA]</scope>
    <source>
        <strain evidence="1 2">DSM 5476</strain>
    </source>
</reference>
<evidence type="ECO:0000313" key="2">
    <source>
        <dbReference type="Proteomes" id="UP000003340"/>
    </source>
</evidence>
<sequence>MTIDILRPIDNLRLIFKNAMKQIGLFSSQHGSNEKSIFLQEILRQITCSF</sequence>
<dbReference type="AlphaFoldDB" id="C0EGJ0"/>
<dbReference type="HOGENOM" id="CLU_3116402_0_0_9"/>
<comment type="caution">
    <text evidence="1">The sequence shown here is derived from an EMBL/GenBank/DDBJ whole genome shotgun (WGS) entry which is preliminary data.</text>
</comment>
<dbReference type="STRING" id="537013.CLOSTMETH_02983"/>
<evidence type="ECO:0000313" key="1">
    <source>
        <dbReference type="EMBL" id="EEG29393.1"/>
    </source>
</evidence>
<dbReference type="Proteomes" id="UP000003340">
    <property type="component" value="Unassembled WGS sequence"/>
</dbReference>
<proteinExistence type="predicted"/>
<accession>C0EGJ0</accession>
<reference evidence="1 2" key="2">
    <citation type="submission" date="2009-02" db="EMBL/GenBank/DDBJ databases">
        <title>Draft genome sequence of Clostridium methylpentosum (DSM 5476).</title>
        <authorList>
            <person name="Sudarsanam P."/>
            <person name="Ley R."/>
            <person name="Guruge J."/>
            <person name="Turnbaugh P.J."/>
            <person name="Mahowald M."/>
            <person name="Liep D."/>
            <person name="Gordon J."/>
        </authorList>
    </citation>
    <scope>NUCLEOTIDE SEQUENCE [LARGE SCALE GENOMIC DNA]</scope>
    <source>
        <strain evidence="1 2">DSM 5476</strain>
    </source>
</reference>